<dbReference type="AlphaFoldDB" id="A0A9Q8V9M3"/>
<feature type="compositionally biased region" description="Polar residues" evidence="1">
    <location>
        <begin position="124"/>
        <end position="136"/>
    </location>
</feature>
<protein>
    <submittedName>
        <fullName evidence="2">Uncharacterized protein</fullName>
    </submittedName>
</protein>
<evidence type="ECO:0000313" key="3">
    <source>
        <dbReference type="Proteomes" id="UP000829364"/>
    </source>
</evidence>
<proteinExistence type="predicted"/>
<gene>
    <name evidence="2" type="ORF">JDV02_003319</name>
</gene>
<feature type="region of interest" description="Disordered" evidence="1">
    <location>
        <begin position="1"/>
        <end position="49"/>
    </location>
</feature>
<accession>A0A9Q8V9M3</accession>
<evidence type="ECO:0000313" key="2">
    <source>
        <dbReference type="EMBL" id="UNI16937.1"/>
    </source>
</evidence>
<feature type="compositionally biased region" description="Polar residues" evidence="1">
    <location>
        <begin position="157"/>
        <end position="176"/>
    </location>
</feature>
<sequence length="195" mass="20878">MPTKLRSASRKSSRGRQRQPTQIGELETTPTSHHHESPRPVSSYAAGSDTQLLEDIADLMTDIDPHILHPTEAKDISASAPVGGGVGSTFAWSDTGSVARRSSPLRPGETPGAPWRFDDESVPPLSSTKSTGTNLPDTAPLHGIFSPDQQIEGAAPSTKNVDFSETATTAHRSSPYFTGDNVEKVFDFFEHGSSH</sequence>
<dbReference type="EMBL" id="CP086355">
    <property type="protein sequence ID" value="UNI16937.1"/>
    <property type="molecule type" value="Genomic_DNA"/>
</dbReference>
<dbReference type="RefSeq" id="XP_047840418.1">
    <property type="nucleotide sequence ID" value="XM_047984444.1"/>
</dbReference>
<feature type="compositionally biased region" description="Basic residues" evidence="1">
    <location>
        <begin position="7"/>
        <end position="17"/>
    </location>
</feature>
<name>A0A9Q8V9M3_9HYPO</name>
<organism evidence="2 3">
    <name type="scientific">Purpureocillium takamizusanense</name>
    <dbReference type="NCBI Taxonomy" id="2060973"/>
    <lineage>
        <taxon>Eukaryota</taxon>
        <taxon>Fungi</taxon>
        <taxon>Dikarya</taxon>
        <taxon>Ascomycota</taxon>
        <taxon>Pezizomycotina</taxon>
        <taxon>Sordariomycetes</taxon>
        <taxon>Hypocreomycetidae</taxon>
        <taxon>Hypocreales</taxon>
        <taxon>Ophiocordycipitaceae</taxon>
        <taxon>Purpureocillium</taxon>
    </lineage>
</organism>
<dbReference type="Proteomes" id="UP000829364">
    <property type="component" value="Chromosome 2"/>
</dbReference>
<dbReference type="GeneID" id="72065279"/>
<reference evidence="2" key="1">
    <citation type="submission" date="2021-11" db="EMBL/GenBank/DDBJ databases">
        <title>Purpureocillium_takamizusanense_genome.</title>
        <authorList>
            <person name="Nguyen N.-H."/>
        </authorList>
    </citation>
    <scope>NUCLEOTIDE SEQUENCE</scope>
    <source>
        <strain evidence="2">PT3</strain>
    </source>
</reference>
<dbReference type="KEGG" id="ptkz:JDV02_003319"/>
<feature type="region of interest" description="Disordered" evidence="1">
    <location>
        <begin position="96"/>
        <end position="176"/>
    </location>
</feature>
<dbReference type="OrthoDB" id="4953021at2759"/>
<evidence type="ECO:0000256" key="1">
    <source>
        <dbReference type="SAM" id="MobiDB-lite"/>
    </source>
</evidence>
<keyword evidence="3" id="KW-1185">Reference proteome</keyword>